<dbReference type="Proteomes" id="UP000011560">
    <property type="component" value="Unassembled WGS sequence"/>
</dbReference>
<sequence>MTNPRTVGVTTKPNVDVTGLRSITMFERILVPTDGSPHATTAIEDAIELAADQDATLHALSVADSGPLGDVRLPGEAANPSEALAERAQGFVDDAVERAEAAGVEATGTVRNGPPSSEILEYGREIDADVIVMGSRGRGGLHRMAVGSVADHVIRFGEFRVLVVDAGEDAADA</sequence>
<dbReference type="STRING" id="1227490.C479_07863"/>
<gene>
    <name evidence="3" type="ORF">C479_07863</name>
</gene>
<name>M0BIM7_9EURY</name>
<evidence type="ECO:0000313" key="4">
    <source>
        <dbReference type="Proteomes" id="UP000011560"/>
    </source>
</evidence>
<protein>
    <submittedName>
        <fullName evidence="3">UspA domain-containing protein</fullName>
    </submittedName>
</protein>
<organism evidence="3 4">
    <name type="scientific">Halovivax asiaticus JCM 14624</name>
    <dbReference type="NCBI Taxonomy" id="1227490"/>
    <lineage>
        <taxon>Archaea</taxon>
        <taxon>Methanobacteriati</taxon>
        <taxon>Methanobacteriota</taxon>
        <taxon>Stenosarchaea group</taxon>
        <taxon>Halobacteria</taxon>
        <taxon>Halobacteriales</taxon>
        <taxon>Natrialbaceae</taxon>
        <taxon>Halovivax</taxon>
    </lineage>
</organism>
<keyword evidence="4" id="KW-1185">Reference proteome</keyword>
<dbReference type="InterPro" id="IPR014729">
    <property type="entry name" value="Rossmann-like_a/b/a_fold"/>
</dbReference>
<evidence type="ECO:0000256" key="1">
    <source>
        <dbReference type="ARBA" id="ARBA00008791"/>
    </source>
</evidence>
<dbReference type="PANTHER" id="PTHR46268">
    <property type="entry name" value="STRESS RESPONSE PROTEIN NHAX"/>
    <property type="match status" value="1"/>
</dbReference>
<dbReference type="Gene3D" id="3.40.50.620">
    <property type="entry name" value="HUPs"/>
    <property type="match status" value="1"/>
</dbReference>
<dbReference type="EMBL" id="AOIQ01000014">
    <property type="protein sequence ID" value="ELZ10710.1"/>
    <property type="molecule type" value="Genomic_DNA"/>
</dbReference>
<dbReference type="Pfam" id="PF00582">
    <property type="entry name" value="Usp"/>
    <property type="match status" value="1"/>
</dbReference>
<proteinExistence type="inferred from homology"/>
<dbReference type="PRINTS" id="PR01438">
    <property type="entry name" value="UNVRSLSTRESS"/>
</dbReference>
<dbReference type="SUPFAM" id="SSF52402">
    <property type="entry name" value="Adenine nucleotide alpha hydrolases-like"/>
    <property type="match status" value="1"/>
</dbReference>
<dbReference type="AlphaFoldDB" id="M0BIM7"/>
<dbReference type="InterPro" id="IPR006016">
    <property type="entry name" value="UspA"/>
</dbReference>
<reference evidence="3 4" key="1">
    <citation type="journal article" date="2014" name="PLoS Genet.">
        <title>Phylogenetically driven sequencing of extremely halophilic archaea reveals strategies for static and dynamic osmo-response.</title>
        <authorList>
            <person name="Becker E.A."/>
            <person name="Seitzer P.M."/>
            <person name="Tritt A."/>
            <person name="Larsen D."/>
            <person name="Krusor M."/>
            <person name="Yao A.I."/>
            <person name="Wu D."/>
            <person name="Madern D."/>
            <person name="Eisen J.A."/>
            <person name="Darling A.E."/>
            <person name="Facciotti M.T."/>
        </authorList>
    </citation>
    <scope>NUCLEOTIDE SEQUENCE [LARGE SCALE GENOMIC DNA]</scope>
    <source>
        <strain evidence="3 4">JCM 14624</strain>
    </source>
</reference>
<accession>M0BIM7</accession>
<comment type="similarity">
    <text evidence="1">Belongs to the universal stress protein A family.</text>
</comment>
<dbReference type="CDD" id="cd00293">
    <property type="entry name" value="USP-like"/>
    <property type="match status" value="1"/>
</dbReference>
<feature type="domain" description="UspA" evidence="2">
    <location>
        <begin position="25"/>
        <end position="164"/>
    </location>
</feature>
<evidence type="ECO:0000259" key="2">
    <source>
        <dbReference type="Pfam" id="PF00582"/>
    </source>
</evidence>
<evidence type="ECO:0000313" key="3">
    <source>
        <dbReference type="EMBL" id="ELZ10710.1"/>
    </source>
</evidence>
<dbReference type="PANTHER" id="PTHR46268:SF6">
    <property type="entry name" value="UNIVERSAL STRESS PROTEIN UP12"/>
    <property type="match status" value="1"/>
</dbReference>
<comment type="caution">
    <text evidence="3">The sequence shown here is derived from an EMBL/GenBank/DDBJ whole genome shotgun (WGS) entry which is preliminary data.</text>
</comment>
<dbReference type="InterPro" id="IPR006015">
    <property type="entry name" value="Universal_stress_UspA"/>
</dbReference>